<dbReference type="AlphaFoldDB" id="A0AAW1VD69"/>
<reference evidence="1 2" key="1">
    <citation type="submission" date="2023-03" db="EMBL/GenBank/DDBJ databases">
        <title>Genome insight into feeding habits of ladybird beetles.</title>
        <authorList>
            <person name="Li H.-S."/>
            <person name="Huang Y.-H."/>
            <person name="Pang H."/>
        </authorList>
    </citation>
    <scope>NUCLEOTIDE SEQUENCE [LARGE SCALE GENOMIC DNA]</scope>
    <source>
        <strain evidence="1">SYSU_2023b</strain>
        <tissue evidence="1">Whole body</tissue>
    </source>
</reference>
<proteinExistence type="predicted"/>
<name>A0AAW1VD69_9CUCU</name>
<comment type="caution">
    <text evidence="1">The sequence shown here is derived from an EMBL/GenBank/DDBJ whole genome shotgun (WGS) entry which is preliminary data.</text>
</comment>
<dbReference type="Proteomes" id="UP001431783">
    <property type="component" value="Unassembled WGS sequence"/>
</dbReference>
<sequence length="168" mass="19018">MLCLKKVYNDELLQLALILSLLRVNLDTYTEPNLLENVGNLDLDNGTSWRAFTPALLRSHYVHPKSLDSILLNYERDLFADLNSLGRFNRDYVRNSNVTTYLLNIERSSNLATPQENVAENSNIVQEPEIPPIGNLADNTDSNTTPNDLTVDLTPEVSYVYIFSKSLN</sequence>
<keyword evidence="2" id="KW-1185">Reference proteome</keyword>
<protein>
    <submittedName>
        <fullName evidence="1">Uncharacterized protein</fullName>
    </submittedName>
</protein>
<evidence type="ECO:0000313" key="1">
    <source>
        <dbReference type="EMBL" id="KAK9890177.1"/>
    </source>
</evidence>
<gene>
    <name evidence="1" type="ORF">WA026_008981</name>
</gene>
<accession>A0AAW1VD69</accession>
<dbReference type="EMBL" id="JARQZJ010000124">
    <property type="protein sequence ID" value="KAK9890177.1"/>
    <property type="molecule type" value="Genomic_DNA"/>
</dbReference>
<organism evidence="1 2">
    <name type="scientific">Henosepilachna vigintioctopunctata</name>
    <dbReference type="NCBI Taxonomy" id="420089"/>
    <lineage>
        <taxon>Eukaryota</taxon>
        <taxon>Metazoa</taxon>
        <taxon>Ecdysozoa</taxon>
        <taxon>Arthropoda</taxon>
        <taxon>Hexapoda</taxon>
        <taxon>Insecta</taxon>
        <taxon>Pterygota</taxon>
        <taxon>Neoptera</taxon>
        <taxon>Endopterygota</taxon>
        <taxon>Coleoptera</taxon>
        <taxon>Polyphaga</taxon>
        <taxon>Cucujiformia</taxon>
        <taxon>Coccinelloidea</taxon>
        <taxon>Coccinellidae</taxon>
        <taxon>Epilachninae</taxon>
        <taxon>Epilachnini</taxon>
        <taxon>Henosepilachna</taxon>
    </lineage>
</organism>
<evidence type="ECO:0000313" key="2">
    <source>
        <dbReference type="Proteomes" id="UP001431783"/>
    </source>
</evidence>